<protein>
    <submittedName>
        <fullName evidence="4">ABC-type Fe3+-hydroxamate transport system, periplasmic component</fullName>
    </submittedName>
</protein>
<organism evidence="4 5">
    <name type="scientific">Desulfosporosinus youngiae DSM 17734</name>
    <dbReference type="NCBI Taxonomy" id="768710"/>
    <lineage>
        <taxon>Bacteria</taxon>
        <taxon>Bacillati</taxon>
        <taxon>Bacillota</taxon>
        <taxon>Clostridia</taxon>
        <taxon>Eubacteriales</taxon>
        <taxon>Desulfitobacteriaceae</taxon>
        <taxon>Desulfosporosinus</taxon>
    </lineage>
</organism>
<evidence type="ECO:0000313" key="4">
    <source>
        <dbReference type="EMBL" id="EHQ88426.1"/>
    </source>
</evidence>
<proteinExistence type="inferred from homology"/>
<dbReference type="InterPro" id="IPR050902">
    <property type="entry name" value="ABC_Transporter_SBP"/>
</dbReference>
<comment type="similarity">
    <text evidence="1">Belongs to the bacterial solute-binding protein 8 family.</text>
</comment>
<dbReference type="PANTHER" id="PTHR30535">
    <property type="entry name" value="VITAMIN B12-BINDING PROTEIN"/>
    <property type="match status" value="1"/>
</dbReference>
<dbReference type="STRING" id="768710.DesyoDRAFT_1258"/>
<dbReference type="Pfam" id="PF01497">
    <property type="entry name" value="Peripla_BP_2"/>
    <property type="match status" value="1"/>
</dbReference>
<feature type="signal peptide" evidence="2">
    <location>
        <begin position="1"/>
        <end position="26"/>
    </location>
</feature>
<dbReference type="eggNOG" id="COG0614">
    <property type="taxonomic scope" value="Bacteria"/>
</dbReference>
<dbReference type="Gene3D" id="3.40.50.1980">
    <property type="entry name" value="Nitrogenase molybdenum iron protein domain"/>
    <property type="match status" value="2"/>
</dbReference>
<evidence type="ECO:0000256" key="1">
    <source>
        <dbReference type="ARBA" id="ARBA00008814"/>
    </source>
</evidence>
<dbReference type="Proteomes" id="UP000005104">
    <property type="component" value="Chromosome"/>
</dbReference>
<dbReference type="InterPro" id="IPR007329">
    <property type="entry name" value="FMN-bd"/>
</dbReference>
<dbReference type="Pfam" id="PF04205">
    <property type="entry name" value="FMN_bind"/>
    <property type="match status" value="1"/>
</dbReference>
<dbReference type="SMART" id="SM00900">
    <property type="entry name" value="FMN_bind"/>
    <property type="match status" value="1"/>
</dbReference>
<dbReference type="HOGENOM" id="CLU_038034_5_1_9"/>
<accession>H5Y278</accession>
<dbReference type="SUPFAM" id="SSF53807">
    <property type="entry name" value="Helical backbone' metal receptor"/>
    <property type="match status" value="1"/>
</dbReference>
<dbReference type="InterPro" id="IPR002491">
    <property type="entry name" value="ABC_transptr_periplasmic_BD"/>
</dbReference>
<gene>
    <name evidence="4" type="ORF">DesyoDRAFT_1258</name>
</gene>
<name>H5Y278_9FIRM</name>
<keyword evidence="2" id="KW-0732">Signal</keyword>
<dbReference type="EMBL" id="CM001441">
    <property type="protein sequence ID" value="EHQ88426.1"/>
    <property type="molecule type" value="Genomic_DNA"/>
</dbReference>
<dbReference type="RefSeq" id="WP_007780794.1">
    <property type="nucleotide sequence ID" value="NZ_CM001441.1"/>
</dbReference>
<dbReference type="PROSITE" id="PS51257">
    <property type="entry name" value="PROKAR_LIPOPROTEIN"/>
    <property type="match status" value="1"/>
</dbReference>
<feature type="chain" id="PRO_5039029898" evidence="2">
    <location>
        <begin position="27"/>
        <end position="505"/>
    </location>
</feature>
<evidence type="ECO:0000313" key="5">
    <source>
        <dbReference type="Proteomes" id="UP000005104"/>
    </source>
</evidence>
<dbReference type="Gene3D" id="3.90.1010.20">
    <property type="match status" value="1"/>
</dbReference>
<evidence type="ECO:0000259" key="3">
    <source>
        <dbReference type="PROSITE" id="PS50983"/>
    </source>
</evidence>
<keyword evidence="5" id="KW-1185">Reference proteome</keyword>
<dbReference type="PANTHER" id="PTHR30535:SF34">
    <property type="entry name" value="MOLYBDATE-BINDING PROTEIN MOLA"/>
    <property type="match status" value="1"/>
</dbReference>
<sequence length="505" mass="54927">MEKIMKKIVKTSLALFLVMALLISFAGCGPSSAEGSFTGRAAGYHGELTVTTEVDKDGKIANIAVGENSETKDIGTIAIEKIPQRIIEAQSLAVDVVSGATLTSNGIINAVANSLETAGKNPSKYGYLVPEEETEKVTAAINKEAMPVKQEITDSITITDAKGRKVTIGLPISSYAISTMDVMDYIIPLKGKDAFKMLVASGEDGGHGIQKYEKLYRPSVGNYMEHVGQISDHNAPFDLEMILAMDPDVLIVNSAMSAHNYALEIEAQLTKAGIPIVLINVPGKNLDKSVQQTMKLLGQVFQEEKKAAEVSAFLDKQYGLIASKNLSQRKDKPTVYYEKSGYSEVYGSTATSAAGWGLPIRIAGGDNIADALLLDTAASGGGGSNLDPEYVLKADPDYIILSGTNDGWLDSIKETKKCEFDILNRIGWRDLTAIKNGNLYEFAHATSRSIYAFYPCLKMAKLFYPEEFKEVDPDAVLDEFFDRFMVLDSDITTWFMTLKDCTSDK</sequence>
<dbReference type="AlphaFoldDB" id="H5Y278"/>
<dbReference type="GO" id="GO:0010181">
    <property type="term" value="F:FMN binding"/>
    <property type="evidence" value="ECO:0007669"/>
    <property type="project" value="InterPro"/>
</dbReference>
<dbReference type="eggNOG" id="COG3976">
    <property type="taxonomic scope" value="Bacteria"/>
</dbReference>
<dbReference type="PROSITE" id="PS50983">
    <property type="entry name" value="FE_B12_PBP"/>
    <property type="match status" value="1"/>
</dbReference>
<feature type="domain" description="Fe/B12 periplasmic-binding" evidence="3">
    <location>
        <begin position="174"/>
        <end position="475"/>
    </location>
</feature>
<evidence type="ECO:0000256" key="2">
    <source>
        <dbReference type="SAM" id="SignalP"/>
    </source>
</evidence>
<reference evidence="4 5" key="1">
    <citation type="submission" date="2011-11" db="EMBL/GenBank/DDBJ databases">
        <title>The Noncontiguous Finished genome of Desulfosporosinus youngiae DSM 17734.</title>
        <authorList>
            <consortium name="US DOE Joint Genome Institute (JGI-PGF)"/>
            <person name="Lucas S."/>
            <person name="Han J."/>
            <person name="Lapidus A."/>
            <person name="Cheng J.-F."/>
            <person name="Goodwin L."/>
            <person name="Pitluck S."/>
            <person name="Peters L."/>
            <person name="Ovchinnikova G."/>
            <person name="Lu M."/>
            <person name="Land M.L."/>
            <person name="Hauser L."/>
            <person name="Pester M."/>
            <person name="Spring S."/>
            <person name="Ollivier B."/>
            <person name="Rattei T."/>
            <person name="Klenk H.-P."/>
            <person name="Wagner M."/>
            <person name="Loy A."/>
            <person name="Woyke T.J."/>
        </authorList>
    </citation>
    <scope>NUCLEOTIDE SEQUENCE [LARGE SCALE GENOMIC DNA]</scope>
    <source>
        <strain evidence="4 5">DSM 17734</strain>
    </source>
</reference>
<dbReference type="GO" id="GO:0016020">
    <property type="term" value="C:membrane"/>
    <property type="evidence" value="ECO:0007669"/>
    <property type="project" value="InterPro"/>
</dbReference>